<protein>
    <submittedName>
        <fullName evidence="1">Uncharacterized protein</fullName>
    </submittedName>
</protein>
<sequence>MTAGLQRFRQMFNPSYTRVGSSKEGRVKRGIRVLGGNDEAVTNLHKFMRNRGFMTNGYGPDEMDLVFIFSDRLDNYRKPAYRPSFLQEFPNAYIVAVFGSKEQMREIESVILMQLGIQESIVYCGFDYTGINRVIKNAGY</sequence>
<dbReference type="EMBL" id="LCBS01000008">
    <property type="protein sequence ID" value="KKS17045.1"/>
    <property type="molecule type" value="Genomic_DNA"/>
</dbReference>
<proteinExistence type="predicted"/>
<organism evidence="1 2">
    <name type="scientific">candidate division WWE3 bacterium GW2011_GWB1_41_6</name>
    <dbReference type="NCBI Taxonomy" id="1619112"/>
    <lineage>
        <taxon>Bacteria</taxon>
        <taxon>Katanobacteria</taxon>
    </lineage>
</organism>
<evidence type="ECO:0000313" key="2">
    <source>
        <dbReference type="Proteomes" id="UP000034163"/>
    </source>
</evidence>
<comment type="caution">
    <text evidence="1">The sequence shown here is derived from an EMBL/GenBank/DDBJ whole genome shotgun (WGS) entry which is preliminary data.</text>
</comment>
<dbReference type="Proteomes" id="UP000034163">
    <property type="component" value="Unassembled WGS sequence"/>
</dbReference>
<evidence type="ECO:0000313" key="1">
    <source>
        <dbReference type="EMBL" id="KKS17045.1"/>
    </source>
</evidence>
<accession>A0A0G0WWA5</accession>
<dbReference type="AlphaFoldDB" id="A0A0G0WWA5"/>
<name>A0A0G0WWA5_UNCKA</name>
<gene>
    <name evidence="1" type="ORF">UU72_C0008G0027</name>
</gene>
<reference evidence="1 2" key="1">
    <citation type="journal article" date="2015" name="Nature">
        <title>rRNA introns, odd ribosomes, and small enigmatic genomes across a large radiation of phyla.</title>
        <authorList>
            <person name="Brown C.T."/>
            <person name="Hug L.A."/>
            <person name="Thomas B.C."/>
            <person name="Sharon I."/>
            <person name="Castelle C.J."/>
            <person name="Singh A."/>
            <person name="Wilkins M.J."/>
            <person name="Williams K.H."/>
            <person name="Banfield J.F."/>
        </authorList>
    </citation>
    <scope>NUCLEOTIDE SEQUENCE [LARGE SCALE GENOMIC DNA]</scope>
</reference>